<keyword evidence="8 12" id="KW-0560">Oxidoreductase</keyword>
<keyword evidence="10 12" id="KW-0503">Monooxygenase</keyword>
<evidence type="ECO:0000256" key="6">
    <source>
        <dbReference type="ARBA" id="ARBA00022723"/>
    </source>
</evidence>
<keyword evidence="13" id="KW-1185">Reference proteome</keyword>
<dbReference type="PANTHER" id="PTHR47953:SF19">
    <property type="entry name" value="OS06G0641600 PROTEIN"/>
    <property type="match status" value="1"/>
</dbReference>
<evidence type="ECO:0000256" key="3">
    <source>
        <dbReference type="ARBA" id="ARBA00010617"/>
    </source>
</evidence>
<evidence type="ECO:0000256" key="8">
    <source>
        <dbReference type="ARBA" id="ARBA00023002"/>
    </source>
</evidence>
<evidence type="ECO:0000256" key="7">
    <source>
        <dbReference type="ARBA" id="ARBA00022989"/>
    </source>
</evidence>
<evidence type="ECO:0000256" key="4">
    <source>
        <dbReference type="ARBA" id="ARBA00022617"/>
    </source>
</evidence>
<evidence type="ECO:0000256" key="1">
    <source>
        <dbReference type="ARBA" id="ARBA00001971"/>
    </source>
</evidence>
<dbReference type="Gene3D" id="1.10.630.10">
    <property type="entry name" value="Cytochrome P450"/>
    <property type="match status" value="1"/>
</dbReference>
<evidence type="ECO:0000256" key="10">
    <source>
        <dbReference type="ARBA" id="ARBA00023033"/>
    </source>
</evidence>
<keyword evidence="6 12" id="KW-0479">Metal-binding</keyword>
<dbReference type="PANTHER" id="PTHR47953">
    <property type="entry name" value="OS08G0105600 PROTEIN"/>
    <property type="match status" value="1"/>
</dbReference>
<accession>A0ABM4VH90</accession>
<proteinExistence type="inferred from homology"/>
<sequence length="106" mass="12352">MGRNPIYWDDPESFKPERFEQKSVEYTGYQFEYIPFGMGKRMCPAITFGLVNVELPLAHLLYHFDWGLPDGMKVDDLDMDESIGITVGRKNDLYLVATAYYPSWNE</sequence>
<dbReference type="Pfam" id="PF00067">
    <property type="entry name" value="p450"/>
    <property type="match status" value="1"/>
</dbReference>
<dbReference type="GeneID" id="140013501"/>
<evidence type="ECO:0000256" key="11">
    <source>
        <dbReference type="ARBA" id="ARBA00023136"/>
    </source>
</evidence>
<keyword evidence="5" id="KW-0812">Transmembrane</keyword>
<reference evidence="14" key="1">
    <citation type="submission" date="2025-08" db="UniProtKB">
        <authorList>
            <consortium name="RefSeq"/>
        </authorList>
    </citation>
    <scope>IDENTIFICATION</scope>
    <source>
        <tissue evidence="14">Leaves</tissue>
    </source>
</reference>
<keyword evidence="4 12" id="KW-0349">Heme</keyword>
<evidence type="ECO:0000256" key="5">
    <source>
        <dbReference type="ARBA" id="ARBA00022692"/>
    </source>
</evidence>
<dbReference type="InterPro" id="IPR017972">
    <property type="entry name" value="Cyt_P450_CS"/>
</dbReference>
<keyword evidence="11" id="KW-0472">Membrane</keyword>
<keyword evidence="9 12" id="KW-0408">Iron</keyword>
<dbReference type="SUPFAM" id="SSF48264">
    <property type="entry name" value="Cytochrome P450"/>
    <property type="match status" value="1"/>
</dbReference>
<dbReference type="InterPro" id="IPR036396">
    <property type="entry name" value="Cyt_P450_sf"/>
</dbReference>
<gene>
    <name evidence="14" type="primary">LOC140013501</name>
</gene>
<name>A0ABM4VH90_COFAR</name>
<dbReference type="Proteomes" id="UP001652660">
    <property type="component" value="Chromosome 8c"/>
</dbReference>
<comment type="cofactor">
    <cofactor evidence="1">
        <name>heme</name>
        <dbReference type="ChEBI" id="CHEBI:30413"/>
    </cofactor>
</comment>
<dbReference type="PRINTS" id="PR00465">
    <property type="entry name" value="EP450IV"/>
</dbReference>
<evidence type="ECO:0000313" key="14">
    <source>
        <dbReference type="RefSeq" id="XP_071918902.1"/>
    </source>
</evidence>
<evidence type="ECO:0000313" key="13">
    <source>
        <dbReference type="Proteomes" id="UP001652660"/>
    </source>
</evidence>
<evidence type="ECO:0000256" key="12">
    <source>
        <dbReference type="RuleBase" id="RU000461"/>
    </source>
</evidence>
<evidence type="ECO:0000256" key="2">
    <source>
        <dbReference type="ARBA" id="ARBA00004167"/>
    </source>
</evidence>
<dbReference type="PROSITE" id="PS00086">
    <property type="entry name" value="CYTOCHROME_P450"/>
    <property type="match status" value="1"/>
</dbReference>
<comment type="similarity">
    <text evidence="3 12">Belongs to the cytochrome P450 family.</text>
</comment>
<comment type="subcellular location">
    <subcellularLocation>
        <location evidence="2">Membrane</location>
        <topology evidence="2">Single-pass membrane protein</topology>
    </subcellularLocation>
</comment>
<dbReference type="InterPro" id="IPR001128">
    <property type="entry name" value="Cyt_P450"/>
</dbReference>
<dbReference type="RefSeq" id="XP_071918902.1">
    <property type="nucleotide sequence ID" value="XM_072062801.1"/>
</dbReference>
<dbReference type="InterPro" id="IPR052306">
    <property type="entry name" value="CYP450_71D"/>
</dbReference>
<protein>
    <submittedName>
        <fullName evidence="14">Cytochrome P450 71D7-like</fullName>
    </submittedName>
</protein>
<organism evidence="13 14">
    <name type="scientific">Coffea arabica</name>
    <name type="common">Arabian coffee</name>
    <dbReference type="NCBI Taxonomy" id="13443"/>
    <lineage>
        <taxon>Eukaryota</taxon>
        <taxon>Viridiplantae</taxon>
        <taxon>Streptophyta</taxon>
        <taxon>Embryophyta</taxon>
        <taxon>Tracheophyta</taxon>
        <taxon>Spermatophyta</taxon>
        <taxon>Magnoliopsida</taxon>
        <taxon>eudicotyledons</taxon>
        <taxon>Gunneridae</taxon>
        <taxon>Pentapetalae</taxon>
        <taxon>asterids</taxon>
        <taxon>lamiids</taxon>
        <taxon>Gentianales</taxon>
        <taxon>Rubiaceae</taxon>
        <taxon>Ixoroideae</taxon>
        <taxon>Gardenieae complex</taxon>
        <taxon>Bertiereae - Coffeeae clade</taxon>
        <taxon>Coffeeae</taxon>
        <taxon>Coffea</taxon>
    </lineage>
</organism>
<keyword evidence="7" id="KW-1133">Transmembrane helix</keyword>
<dbReference type="InterPro" id="IPR002403">
    <property type="entry name" value="Cyt_P450_E_grp-IV"/>
</dbReference>
<evidence type="ECO:0000256" key="9">
    <source>
        <dbReference type="ARBA" id="ARBA00023004"/>
    </source>
</evidence>